<dbReference type="Pfam" id="PF00440">
    <property type="entry name" value="TetR_N"/>
    <property type="match status" value="1"/>
</dbReference>
<evidence type="ECO:0000256" key="1">
    <source>
        <dbReference type="ARBA" id="ARBA00023015"/>
    </source>
</evidence>
<dbReference type="OrthoDB" id="3196926at2"/>
<organism evidence="6 7">
    <name type="scientific">Ornithinimicrobium pratense</name>
    <dbReference type="NCBI Taxonomy" id="2593973"/>
    <lineage>
        <taxon>Bacteria</taxon>
        <taxon>Bacillati</taxon>
        <taxon>Actinomycetota</taxon>
        <taxon>Actinomycetes</taxon>
        <taxon>Micrococcales</taxon>
        <taxon>Ornithinimicrobiaceae</taxon>
        <taxon>Ornithinimicrobium</taxon>
    </lineage>
</organism>
<feature type="domain" description="HTH tetR-type" evidence="5">
    <location>
        <begin position="17"/>
        <end position="77"/>
    </location>
</feature>
<evidence type="ECO:0000313" key="6">
    <source>
        <dbReference type="EMBL" id="QFG68208.1"/>
    </source>
</evidence>
<keyword evidence="3" id="KW-0804">Transcription</keyword>
<dbReference type="PANTHER" id="PTHR47506:SF1">
    <property type="entry name" value="HTH-TYPE TRANSCRIPTIONAL REGULATOR YJDC"/>
    <property type="match status" value="1"/>
</dbReference>
<sequence length="204" mass="22847">MEAEDDSAEVLQMPPLTAGARRLVEVASELFYRHGIHAVGVDTIAAESGITKRTLYDRFGSKDQLVAVYLQARHQRWWERMERRVARESESPVLALFDSYAQDSESSDRGCAFINAAAELPADHPAYRVVRAHKRAVLDRLVELLGPGSASHQESVAVAQEIYLLLEGAIAHRGIDGDDQLLRRAREIAVWRLHDRSLNATAHR</sequence>
<gene>
    <name evidence="6" type="ORF">FY030_05300</name>
</gene>
<evidence type="ECO:0000256" key="3">
    <source>
        <dbReference type="ARBA" id="ARBA00023163"/>
    </source>
</evidence>
<dbReference type="Pfam" id="PF16925">
    <property type="entry name" value="TetR_C_13"/>
    <property type="match status" value="1"/>
</dbReference>
<dbReference type="Gene3D" id="1.10.357.10">
    <property type="entry name" value="Tetracycline Repressor, domain 2"/>
    <property type="match status" value="1"/>
</dbReference>
<keyword evidence="7" id="KW-1185">Reference proteome</keyword>
<dbReference type="KEGG" id="serw:FY030_05300"/>
<dbReference type="InterPro" id="IPR036271">
    <property type="entry name" value="Tet_transcr_reg_TetR-rel_C_sf"/>
</dbReference>
<proteinExistence type="predicted"/>
<name>A0A5J6V3E5_9MICO</name>
<evidence type="ECO:0000313" key="7">
    <source>
        <dbReference type="Proteomes" id="UP000326546"/>
    </source>
</evidence>
<keyword evidence="2 4" id="KW-0238">DNA-binding</keyword>
<evidence type="ECO:0000256" key="4">
    <source>
        <dbReference type="PROSITE-ProRule" id="PRU00335"/>
    </source>
</evidence>
<feature type="DNA-binding region" description="H-T-H motif" evidence="4">
    <location>
        <begin position="40"/>
        <end position="59"/>
    </location>
</feature>
<dbReference type="Proteomes" id="UP000326546">
    <property type="component" value="Chromosome"/>
</dbReference>
<evidence type="ECO:0000259" key="5">
    <source>
        <dbReference type="PROSITE" id="PS50977"/>
    </source>
</evidence>
<dbReference type="InterPro" id="IPR011075">
    <property type="entry name" value="TetR_C"/>
</dbReference>
<keyword evidence="1" id="KW-0805">Transcription regulation</keyword>
<protein>
    <submittedName>
        <fullName evidence="6">TetR/AcrR family transcriptional regulator</fullName>
    </submittedName>
</protein>
<dbReference type="PROSITE" id="PS50977">
    <property type="entry name" value="HTH_TETR_2"/>
    <property type="match status" value="1"/>
</dbReference>
<dbReference type="GO" id="GO:0003677">
    <property type="term" value="F:DNA binding"/>
    <property type="evidence" value="ECO:0007669"/>
    <property type="project" value="UniProtKB-UniRule"/>
</dbReference>
<dbReference type="RefSeq" id="WP_158060596.1">
    <property type="nucleotide sequence ID" value="NZ_CP044427.1"/>
</dbReference>
<dbReference type="AlphaFoldDB" id="A0A5J6V3E5"/>
<dbReference type="PRINTS" id="PR00455">
    <property type="entry name" value="HTHTETR"/>
</dbReference>
<evidence type="ECO:0000256" key="2">
    <source>
        <dbReference type="ARBA" id="ARBA00023125"/>
    </source>
</evidence>
<dbReference type="InterPro" id="IPR009057">
    <property type="entry name" value="Homeodomain-like_sf"/>
</dbReference>
<dbReference type="InterPro" id="IPR001647">
    <property type="entry name" value="HTH_TetR"/>
</dbReference>
<dbReference type="SUPFAM" id="SSF48498">
    <property type="entry name" value="Tetracyclin repressor-like, C-terminal domain"/>
    <property type="match status" value="1"/>
</dbReference>
<dbReference type="SUPFAM" id="SSF46689">
    <property type="entry name" value="Homeodomain-like"/>
    <property type="match status" value="1"/>
</dbReference>
<reference evidence="6 7" key="1">
    <citation type="submission" date="2019-09" db="EMBL/GenBank/DDBJ databases">
        <title>Serinicoccus pratensis sp. nov., isolated from meadow soil.</title>
        <authorList>
            <person name="Zhang W."/>
        </authorList>
    </citation>
    <scope>NUCLEOTIDE SEQUENCE [LARGE SCALE GENOMIC DNA]</scope>
    <source>
        <strain evidence="6 7">W204</strain>
    </source>
</reference>
<dbReference type="EMBL" id="CP044427">
    <property type="protein sequence ID" value="QFG68208.1"/>
    <property type="molecule type" value="Genomic_DNA"/>
</dbReference>
<dbReference type="PANTHER" id="PTHR47506">
    <property type="entry name" value="TRANSCRIPTIONAL REGULATORY PROTEIN"/>
    <property type="match status" value="1"/>
</dbReference>
<accession>A0A5J6V3E5</accession>